<dbReference type="RefSeq" id="WP_197946086.1">
    <property type="nucleotide sequence ID" value="NZ_AP022871.1"/>
</dbReference>
<dbReference type="Gene3D" id="1.20.5.1930">
    <property type="match status" value="1"/>
</dbReference>
<evidence type="ECO:0000313" key="7">
    <source>
        <dbReference type="EMBL" id="BCB89455.1"/>
    </source>
</evidence>
<dbReference type="Gene3D" id="3.30.565.10">
    <property type="entry name" value="Histidine kinase-like ATPase, C-terminal domain"/>
    <property type="match status" value="1"/>
</dbReference>
<feature type="domain" description="Signal transduction histidine kinase subgroup 3 dimerisation and phosphoacceptor" evidence="6">
    <location>
        <begin position="185"/>
        <end position="247"/>
    </location>
</feature>
<feature type="transmembrane region" description="Helical" evidence="4">
    <location>
        <begin position="62"/>
        <end position="80"/>
    </location>
</feature>
<dbReference type="Pfam" id="PF02518">
    <property type="entry name" value="HATPase_c"/>
    <property type="match status" value="1"/>
</dbReference>
<evidence type="ECO:0000256" key="4">
    <source>
        <dbReference type="SAM" id="Phobius"/>
    </source>
</evidence>
<keyword evidence="4" id="KW-0472">Membrane</keyword>
<evidence type="ECO:0000313" key="8">
    <source>
        <dbReference type="Proteomes" id="UP000503011"/>
    </source>
</evidence>
<name>A0A6F8YTE8_9ACTN</name>
<feature type="transmembrane region" description="Helical" evidence="4">
    <location>
        <begin position="109"/>
        <end position="127"/>
    </location>
</feature>
<reference evidence="7 8" key="1">
    <citation type="submission" date="2020-03" db="EMBL/GenBank/DDBJ databases">
        <title>Whole genome shotgun sequence of Phytohabitans suffuscus NBRC 105367.</title>
        <authorList>
            <person name="Komaki H."/>
            <person name="Tamura T."/>
        </authorList>
    </citation>
    <scope>NUCLEOTIDE SEQUENCE [LARGE SCALE GENOMIC DNA]</scope>
    <source>
        <strain evidence="7 8">NBRC 105367</strain>
    </source>
</reference>
<sequence length="368" mass="38515">MRRIGLDEWSGLVMLVVCVGVGSPVVLGLVDPEIPAAVWGVLFALTLVAAFVAAAELGRPSLRRAAYGVAVVAGSGVVLAAPRAGMLPVLLVVVAALGPGLIRLKVNLLVVALNTGVIALAVTRAHGVPVETVIVGLFYGLIQVASVFSVAAVRREQRLRRELAQAHVDLRAASVLLAGSARTAERLRISRELHDLLGHQLTVLTLELEAARHRDGEAAREHVERADKVARGVLADVRTTVGALRTGSATDLTEALRDIGRDVPGLDVSVEVGDDVEADEEQTAALVRAVQEIVTNTLRHAGARELAVTVARDGDAIRLTAVDDGRGTPEVVPGNGLRGIAERFAPLGGDIAYDGSAGFQITARMPAR</sequence>
<gene>
    <name evidence="7" type="ORF">Psuf_067680</name>
</gene>
<dbReference type="AlphaFoldDB" id="A0A6F8YTE8"/>
<dbReference type="InterPro" id="IPR003594">
    <property type="entry name" value="HATPase_dom"/>
</dbReference>
<evidence type="ECO:0000256" key="1">
    <source>
        <dbReference type="ARBA" id="ARBA00022679"/>
    </source>
</evidence>
<dbReference type="PANTHER" id="PTHR24421:SF59">
    <property type="entry name" value="OXYGEN SENSOR HISTIDINE KINASE NREB"/>
    <property type="match status" value="1"/>
</dbReference>
<dbReference type="InterPro" id="IPR036890">
    <property type="entry name" value="HATPase_C_sf"/>
</dbReference>
<dbReference type="GO" id="GO:0000155">
    <property type="term" value="F:phosphorelay sensor kinase activity"/>
    <property type="evidence" value="ECO:0007669"/>
    <property type="project" value="InterPro"/>
</dbReference>
<dbReference type="SUPFAM" id="SSF55874">
    <property type="entry name" value="ATPase domain of HSP90 chaperone/DNA topoisomerase II/histidine kinase"/>
    <property type="match status" value="1"/>
</dbReference>
<keyword evidence="2" id="KW-0418">Kinase</keyword>
<keyword evidence="3" id="KW-0902">Two-component regulatory system</keyword>
<dbReference type="EMBL" id="AP022871">
    <property type="protein sequence ID" value="BCB89455.1"/>
    <property type="molecule type" value="Genomic_DNA"/>
</dbReference>
<dbReference type="PANTHER" id="PTHR24421">
    <property type="entry name" value="NITRATE/NITRITE SENSOR PROTEIN NARX-RELATED"/>
    <property type="match status" value="1"/>
</dbReference>
<dbReference type="KEGG" id="psuu:Psuf_067680"/>
<feature type="transmembrane region" description="Helical" evidence="4">
    <location>
        <begin position="36"/>
        <end position="55"/>
    </location>
</feature>
<evidence type="ECO:0000256" key="3">
    <source>
        <dbReference type="ARBA" id="ARBA00023012"/>
    </source>
</evidence>
<feature type="transmembrane region" description="Helical" evidence="4">
    <location>
        <begin position="133"/>
        <end position="153"/>
    </location>
</feature>
<protein>
    <submittedName>
        <fullName evidence="7">Uncharacterized protein</fullName>
    </submittedName>
</protein>
<dbReference type="GO" id="GO:0046983">
    <property type="term" value="F:protein dimerization activity"/>
    <property type="evidence" value="ECO:0007669"/>
    <property type="project" value="InterPro"/>
</dbReference>
<keyword evidence="1" id="KW-0808">Transferase</keyword>
<proteinExistence type="predicted"/>
<dbReference type="CDD" id="cd16917">
    <property type="entry name" value="HATPase_UhpB-NarQ-NarX-like"/>
    <property type="match status" value="1"/>
</dbReference>
<evidence type="ECO:0000259" key="6">
    <source>
        <dbReference type="Pfam" id="PF07730"/>
    </source>
</evidence>
<evidence type="ECO:0000259" key="5">
    <source>
        <dbReference type="Pfam" id="PF02518"/>
    </source>
</evidence>
<organism evidence="7 8">
    <name type="scientific">Phytohabitans suffuscus</name>
    <dbReference type="NCBI Taxonomy" id="624315"/>
    <lineage>
        <taxon>Bacteria</taxon>
        <taxon>Bacillati</taxon>
        <taxon>Actinomycetota</taxon>
        <taxon>Actinomycetes</taxon>
        <taxon>Micromonosporales</taxon>
        <taxon>Micromonosporaceae</taxon>
    </lineage>
</organism>
<dbReference type="InterPro" id="IPR011712">
    <property type="entry name" value="Sig_transdc_His_kin_sub3_dim/P"/>
</dbReference>
<keyword evidence="4" id="KW-0812">Transmembrane</keyword>
<accession>A0A6F8YTE8</accession>
<dbReference type="Pfam" id="PF07730">
    <property type="entry name" value="HisKA_3"/>
    <property type="match status" value="1"/>
</dbReference>
<dbReference type="Proteomes" id="UP000503011">
    <property type="component" value="Chromosome"/>
</dbReference>
<dbReference type="InterPro" id="IPR050482">
    <property type="entry name" value="Sensor_HK_TwoCompSys"/>
</dbReference>
<reference evidence="7 8" key="2">
    <citation type="submission" date="2020-03" db="EMBL/GenBank/DDBJ databases">
        <authorList>
            <person name="Ichikawa N."/>
            <person name="Kimura A."/>
            <person name="Kitahashi Y."/>
            <person name="Uohara A."/>
        </authorList>
    </citation>
    <scope>NUCLEOTIDE SEQUENCE [LARGE SCALE GENOMIC DNA]</scope>
    <source>
        <strain evidence="7 8">NBRC 105367</strain>
    </source>
</reference>
<feature type="transmembrane region" description="Helical" evidence="4">
    <location>
        <begin position="12"/>
        <end position="30"/>
    </location>
</feature>
<keyword evidence="4" id="KW-1133">Transmembrane helix</keyword>
<evidence type="ECO:0000256" key="2">
    <source>
        <dbReference type="ARBA" id="ARBA00022777"/>
    </source>
</evidence>
<dbReference type="GO" id="GO:0016020">
    <property type="term" value="C:membrane"/>
    <property type="evidence" value="ECO:0007669"/>
    <property type="project" value="InterPro"/>
</dbReference>
<keyword evidence="8" id="KW-1185">Reference proteome</keyword>
<feature type="domain" description="Histidine kinase/HSP90-like ATPase" evidence="5">
    <location>
        <begin position="284"/>
        <end position="333"/>
    </location>
</feature>